<reference evidence="1" key="1">
    <citation type="submission" date="2022-05" db="EMBL/GenBank/DDBJ databases">
        <authorList>
            <person name="Friedrich I."/>
            <person name="Poehlein A."/>
            <person name="Schneider D."/>
            <person name="Hertel R."/>
            <person name="Daniel R."/>
        </authorList>
    </citation>
    <scope>NUCLEOTIDE SEQUENCE</scope>
</reference>
<keyword evidence="2" id="KW-1185">Reference proteome</keyword>
<evidence type="ECO:0000313" key="2">
    <source>
        <dbReference type="Proteomes" id="UP001056685"/>
    </source>
</evidence>
<protein>
    <submittedName>
        <fullName evidence="1">Uncharacterized protein</fullName>
    </submittedName>
</protein>
<sequence length="680" mass="69302">MALLVDVTGDVAVDVETHRAFPLFAKTPPEDEGYTCGLLFAGEYGADGSVSVVVAEARDADEILLGDNTDWTGGLVVLEPTDNMAEALQRLNLALANFSPIGINIPLGDRIDPISGEGLWETGAVELDETTDVATAISKVNVRLQDAADKIDNLDGFHVILGDIVEHGDGSWTPGAVPLENATPVSEAVDRLNEVLGKLIPSQPPMFPNGTLAIANGAGASPRLTQGYTNNFSASLTPGTAVSRITAAGFSSFVFGDVGPGDAGLIAVSLNGAVVASRTLTGEGDNGSYAGLVIADQKDFPVETPGFWKSIDVSLNLLPAPYGLNSVQMAHSQAGITNPVVFMRDDMTASPVISAGSVTQASAGTLAYSSGVPHYGDGASLTVSMSIANLAGETYYGGGDPVQFSGPVIATKTFGYVPATGIDAPLARNTLSAQAVSPQTIAVDGSGHVSGKVSGVARNVNGSVTTDLGGPTILIKRGAAGARLDEMSVPVTGLGALPNALNAVRVSTAAGDTPAAAHAAWDATAVLPTYEAAVVAGVLAHNRTNYAQGHLPAGPDLSVGRDGAQYVTFAFRRAARSAFKINVTGAYAGCWVKLPGVSDQQPNAPGGWWDGFKPYDGAGVPGEAGDPLAGCASGTVMSGSTGAFTITFGTQSSTNATDNLILVRFKLVQGQAISALSFTN</sequence>
<accession>A0A9E7MR96</accession>
<proteinExistence type="predicted"/>
<dbReference type="Proteomes" id="UP001056685">
    <property type="component" value="Segment"/>
</dbReference>
<organism evidence="1 2">
    <name type="scientific">Brevundimonas phage vB_BpoS-Kabachok</name>
    <dbReference type="NCBI Taxonomy" id="2948600"/>
    <lineage>
        <taxon>Viruses</taxon>
        <taxon>Duplodnaviria</taxon>
        <taxon>Heunggongvirae</taxon>
        <taxon>Uroviricota</taxon>
        <taxon>Caudoviricetes</taxon>
        <taxon>Jeanschmidtviridae</taxon>
        <taxon>Marchewkavirus</taxon>
        <taxon>Marchewkavirus kabachok</taxon>
    </lineage>
</organism>
<gene>
    <name evidence="1" type="ORF">KABACHOK_04580</name>
</gene>
<name>A0A9E7MR96_9CAUD</name>
<evidence type="ECO:0000313" key="1">
    <source>
        <dbReference type="EMBL" id="USN14271.1"/>
    </source>
</evidence>
<dbReference type="EMBL" id="ON529852">
    <property type="protein sequence ID" value="USN14271.1"/>
    <property type="molecule type" value="Genomic_DNA"/>
</dbReference>